<feature type="domain" description="Peptidase S1" evidence="3">
    <location>
        <begin position="38"/>
        <end position="237"/>
    </location>
</feature>
<dbReference type="EMBL" id="ACLJ02000003">
    <property type="protein sequence ID" value="EFK53615.1"/>
    <property type="molecule type" value="Genomic_DNA"/>
</dbReference>
<dbReference type="PROSITE" id="PS50240">
    <property type="entry name" value="TRYPSIN_DOM"/>
    <property type="match status" value="1"/>
</dbReference>
<keyword evidence="1" id="KW-0472">Membrane</keyword>
<sequence length="280" mass="29526">MKKILPAIITAALLNPSAALAMESTDFAGDTPEADTVVSLRMQDDEPEDGTCTGTAIAPHWVLTARHCMEMFDTPGGSVRTLQGDQQRTYAVDRWEKAPIGDIGLIHTVEDMQLRTYATLPDVELANGEVTVYGWSSDGSGGSEKLPVATGTSEVSDEAPALFDAPSAAVVTLANGARIQPGDSGGPIFQDGRIAAVMSAGLFTNPDNPSEEELLSNPKVAVAPVASQVEWIKSVISAPEPSPEERMPEEERSKFPLGVVIAFGVFVAALAAFGISRTRS</sequence>
<proteinExistence type="predicted"/>
<evidence type="ECO:0000256" key="2">
    <source>
        <dbReference type="SAM" id="SignalP"/>
    </source>
</evidence>
<dbReference type="InterPro" id="IPR001254">
    <property type="entry name" value="Trypsin_dom"/>
</dbReference>
<gene>
    <name evidence="4" type="ORF">HMPREF0291_11272</name>
</gene>
<keyword evidence="5" id="KW-1185">Reference proteome</keyword>
<name>D7WEN8_9CORY</name>
<dbReference type="Proteomes" id="UP000004208">
    <property type="component" value="Unassembled WGS sequence"/>
</dbReference>
<dbReference type="GO" id="GO:0006508">
    <property type="term" value="P:proteolysis"/>
    <property type="evidence" value="ECO:0007669"/>
    <property type="project" value="InterPro"/>
</dbReference>
<organism evidence="4 5">
    <name type="scientific">Corynebacterium genitalium ATCC 33030</name>
    <dbReference type="NCBI Taxonomy" id="585529"/>
    <lineage>
        <taxon>Bacteria</taxon>
        <taxon>Bacillati</taxon>
        <taxon>Actinomycetota</taxon>
        <taxon>Actinomycetes</taxon>
        <taxon>Mycobacteriales</taxon>
        <taxon>Corynebacteriaceae</taxon>
        <taxon>Corynebacterium</taxon>
    </lineage>
</organism>
<dbReference type="InterPro" id="IPR009003">
    <property type="entry name" value="Peptidase_S1_PA"/>
</dbReference>
<feature type="transmembrane region" description="Helical" evidence="1">
    <location>
        <begin position="255"/>
        <end position="275"/>
    </location>
</feature>
<dbReference type="eggNOG" id="COG3591">
    <property type="taxonomic scope" value="Bacteria"/>
</dbReference>
<feature type="signal peptide" evidence="2">
    <location>
        <begin position="1"/>
        <end position="21"/>
    </location>
</feature>
<reference evidence="4" key="1">
    <citation type="submission" date="2010-06" db="EMBL/GenBank/DDBJ databases">
        <authorList>
            <person name="Muzny D."/>
            <person name="Qin X."/>
            <person name="Buhay C."/>
            <person name="Dugan-Rocha S."/>
            <person name="Ding Y."/>
            <person name="Chen G."/>
            <person name="Hawes A."/>
            <person name="Holder M."/>
            <person name="Jhangiani S."/>
            <person name="Johnson A."/>
            <person name="Khan Z."/>
            <person name="Li Z."/>
            <person name="Liu W."/>
            <person name="Liu X."/>
            <person name="Perez L."/>
            <person name="Shen H."/>
            <person name="Wang Q."/>
            <person name="Watt J."/>
            <person name="Xi L."/>
            <person name="Xin Y."/>
            <person name="Zhou J."/>
            <person name="Deng J."/>
            <person name="Jiang H."/>
            <person name="Liu Y."/>
            <person name="Qu J."/>
            <person name="Song X.-Z."/>
            <person name="Zhang L."/>
            <person name="Villasana D."/>
            <person name="Johnson A."/>
            <person name="Liu J."/>
            <person name="Liyanage D."/>
            <person name="Lorensuhewa L."/>
            <person name="Robinson T."/>
            <person name="Song A."/>
            <person name="Song B.-B."/>
            <person name="Dinh H."/>
            <person name="Thornton R."/>
            <person name="Coyle M."/>
            <person name="Francisco L."/>
            <person name="Jackson L."/>
            <person name="Javaid M."/>
            <person name="Korchina V."/>
            <person name="Kovar C."/>
            <person name="Mata R."/>
            <person name="Mathew T."/>
            <person name="Ngo R."/>
            <person name="Nguyen L."/>
            <person name="Nguyen N."/>
            <person name="Okwuonu G."/>
            <person name="Ongeri F."/>
            <person name="Pham C."/>
            <person name="Simmons D."/>
            <person name="Wilczek-Boney K."/>
            <person name="Hale W."/>
            <person name="Jakkamsetti A."/>
            <person name="Pham P."/>
            <person name="Ruth R."/>
            <person name="San Lucas F."/>
            <person name="Warren J."/>
            <person name="Zhang J."/>
            <person name="Zhao Z."/>
            <person name="Zhou C."/>
            <person name="Zhu D."/>
            <person name="Lee S."/>
            <person name="Bess C."/>
            <person name="Blankenburg K."/>
            <person name="Forbes L."/>
            <person name="Fu Q."/>
            <person name="Gubbala S."/>
            <person name="Hirani K."/>
            <person name="Jayaseelan J.C."/>
            <person name="Lara F."/>
            <person name="Munidasa M."/>
            <person name="Palculict T."/>
            <person name="Patil S."/>
            <person name="Pu L.-L."/>
            <person name="Saada N."/>
            <person name="Tang L."/>
            <person name="Weissenberger G."/>
            <person name="Zhu Y."/>
            <person name="Hemphill L."/>
            <person name="Shang Y."/>
            <person name="Youmans B."/>
            <person name="Ayvaz T."/>
            <person name="Ross M."/>
            <person name="Santibanez J."/>
            <person name="Aqrawi P."/>
            <person name="Gross S."/>
            <person name="Joshi V."/>
            <person name="Fowler G."/>
            <person name="Nazareth L."/>
            <person name="Reid J."/>
            <person name="Worley K."/>
            <person name="Petrosino J."/>
            <person name="Highlander S."/>
            <person name="Gibbs R."/>
        </authorList>
    </citation>
    <scope>NUCLEOTIDE SEQUENCE [LARGE SCALE GENOMIC DNA]</scope>
    <source>
        <strain evidence="4">ATCC 33030</strain>
    </source>
</reference>
<dbReference type="Gene3D" id="2.40.10.10">
    <property type="entry name" value="Trypsin-like serine proteases"/>
    <property type="match status" value="1"/>
</dbReference>
<dbReference type="GO" id="GO:0004252">
    <property type="term" value="F:serine-type endopeptidase activity"/>
    <property type="evidence" value="ECO:0007669"/>
    <property type="project" value="InterPro"/>
</dbReference>
<dbReference type="OrthoDB" id="9815928at2"/>
<evidence type="ECO:0000313" key="5">
    <source>
        <dbReference type="Proteomes" id="UP000004208"/>
    </source>
</evidence>
<dbReference type="STRING" id="585529.HMPREF0291_11272"/>
<dbReference type="AlphaFoldDB" id="D7WEN8"/>
<dbReference type="Pfam" id="PF00089">
    <property type="entry name" value="Trypsin"/>
    <property type="match status" value="1"/>
</dbReference>
<evidence type="ECO:0000256" key="1">
    <source>
        <dbReference type="SAM" id="Phobius"/>
    </source>
</evidence>
<keyword evidence="1" id="KW-1133">Transmembrane helix</keyword>
<evidence type="ECO:0000313" key="4">
    <source>
        <dbReference type="EMBL" id="EFK53615.1"/>
    </source>
</evidence>
<keyword evidence="2" id="KW-0732">Signal</keyword>
<dbReference type="HOGENOM" id="CLU_076005_0_0_11"/>
<evidence type="ECO:0000259" key="3">
    <source>
        <dbReference type="PROSITE" id="PS50240"/>
    </source>
</evidence>
<dbReference type="SUPFAM" id="SSF50494">
    <property type="entry name" value="Trypsin-like serine proteases"/>
    <property type="match status" value="1"/>
</dbReference>
<comment type="caution">
    <text evidence="4">The sequence shown here is derived from an EMBL/GenBank/DDBJ whole genome shotgun (WGS) entry which is preliminary data.</text>
</comment>
<dbReference type="RefSeq" id="WP_005289594.1">
    <property type="nucleotide sequence ID" value="NZ_CM000961.1"/>
</dbReference>
<keyword evidence="1" id="KW-0812">Transmembrane</keyword>
<accession>D7WEN8</accession>
<feature type="chain" id="PRO_5003108210" evidence="2">
    <location>
        <begin position="22"/>
        <end position="280"/>
    </location>
</feature>
<dbReference type="InterPro" id="IPR043504">
    <property type="entry name" value="Peptidase_S1_PA_chymotrypsin"/>
</dbReference>
<dbReference type="SMART" id="SM00020">
    <property type="entry name" value="Tryp_SPc"/>
    <property type="match status" value="1"/>
</dbReference>
<protein>
    <submittedName>
        <fullName evidence="4">Trypsin</fullName>
    </submittedName>
</protein>